<dbReference type="Gene3D" id="3.30.565.10">
    <property type="entry name" value="Histidine kinase-like ATPase, C-terminal domain"/>
    <property type="match status" value="1"/>
</dbReference>
<dbReference type="GO" id="GO:0000155">
    <property type="term" value="F:phosphorelay sensor kinase activity"/>
    <property type="evidence" value="ECO:0007669"/>
    <property type="project" value="InterPro"/>
</dbReference>
<dbReference type="InterPro" id="IPR004358">
    <property type="entry name" value="Sig_transdc_His_kin-like_C"/>
</dbReference>
<dbReference type="Pfam" id="PF00512">
    <property type="entry name" value="HisKA"/>
    <property type="match status" value="1"/>
</dbReference>
<evidence type="ECO:0000256" key="1">
    <source>
        <dbReference type="ARBA" id="ARBA00000085"/>
    </source>
</evidence>
<dbReference type="Gene3D" id="3.30.450.20">
    <property type="entry name" value="PAS domain"/>
    <property type="match status" value="1"/>
</dbReference>
<dbReference type="PANTHER" id="PTHR43304">
    <property type="entry name" value="PHYTOCHROME-LIKE PROTEIN CPH1"/>
    <property type="match status" value="1"/>
</dbReference>
<dbReference type="InterPro" id="IPR036890">
    <property type="entry name" value="HATPase_C_sf"/>
</dbReference>
<protein>
    <recommendedName>
        <fullName evidence="2">histidine kinase</fullName>
        <ecNumber evidence="2">2.7.13.3</ecNumber>
    </recommendedName>
</protein>
<dbReference type="PANTHER" id="PTHR43304:SF1">
    <property type="entry name" value="PAC DOMAIN-CONTAINING PROTEIN"/>
    <property type="match status" value="1"/>
</dbReference>
<evidence type="ECO:0000256" key="4">
    <source>
        <dbReference type="ARBA" id="ARBA00022679"/>
    </source>
</evidence>
<dbReference type="CDD" id="cd00130">
    <property type="entry name" value="PAS"/>
    <property type="match status" value="1"/>
</dbReference>
<dbReference type="Pfam" id="PF08447">
    <property type="entry name" value="PAS_3"/>
    <property type="match status" value="1"/>
</dbReference>
<sequence>MDNAEAEATSQMAEASRWYRAPAHDVEVSEAVLRQREQHLQLLVDTLPTMVWAAEPTGEPSYLNKRLIDYVGIVLNDLDAPDRSRLQMAITSSVHPDDAAAVGQALGHSFATGAPFAMKYRQRRADGVYRWTDGRAEPLRDASGEIVQWYGVSFDIDDEVRSAEALRRAHDKLALSSQAAGLAELAASIAHEVNQPLAAILASANALERWLMAGNPERALQSARSIMRDASAAAEVVARIRALFKGTAAARQQHDLNSIVGEVAGLLQEDLQRWDIAVELDLGRALPAVTVDRVQIQQVLVNLLRNGIEAMEKTPRGRRAIGISTRQVAGAVEVEIRDTGSGVDAPERIFDPFYSTKSDGMGMGLAICRSIIEAHGGKLWTKATGPEGTSLVFTLPIVS</sequence>
<dbReference type="InterPro" id="IPR003661">
    <property type="entry name" value="HisK_dim/P_dom"/>
</dbReference>
<dbReference type="InterPro" id="IPR000014">
    <property type="entry name" value="PAS"/>
</dbReference>
<dbReference type="PROSITE" id="PS50112">
    <property type="entry name" value="PAS"/>
    <property type="match status" value="1"/>
</dbReference>
<evidence type="ECO:0000256" key="3">
    <source>
        <dbReference type="ARBA" id="ARBA00022553"/>
    </source>
</evidence>
<evidence type="ECO:0000259" key="8">
    <source>
        <dbReference type="PROSITE" id="PS50113"/>
    </source>
</evidence>
<dbReference type="AlphaFoldDB" id="A0A1E5XIU3"/>
<dbReference type="CDD" id="cd00082">
    <property type="entry name" value="HisKA"/>
    <property type="match status" value="1"/>
</dbReference>
<evidence type="ECO:0000313" key="10">
    <source>
        <dbReference type="Proteomes" id="UP000095463"/>
    </source>
</evidence>
<keyword evidence="4" id="KW-0808">Transferase</keyword>
<dbReference type="SMART" id="SM00387">
    <property type="entry name" value="HATPase_c"/>
    <property type="match status" value="1"/>
</dbReference>
<dbReference type="OrthoDB" id="7568856at2"/>
<dbReference type="Pfam" id="PF02518">
    <property type="entry name" value="HATPase_c"/>
    <property type="match status" value="1"/>
</dbReference>
<organism evidence="9 10">
    <name type="scientific">Devosia insulae DS-56</name>
    <dbReference type="NCBI Taxonomy" id="1116389"/>
    <lineage>
        <taxon>Bacteria</taxon>
        <taxon>Pseudomonadati</taxon>
        <taxon>Pseudomonadota</taxon>
        <taxon>Alphaproteobacteria</taxon>
        <taxon>Hyphomicrobiales</taxon>
        <taxon>Devosiaceae</taxon>
        <taxon>Devosia</taxon>
    </lineage>
</organism>
<dbReference type="FunFam" id="3.30.450.20:FF:000099">
    <property type="entry name" value="Sensory box sensor histidine kinase"/>
    <property type="match status" value="1"/>
</dbReference>
<dbReference type="SUPFAM" id="SSF47384">
    <property type="entry name" value="Homodimeric domain of signal transducing histidine kinase"/>
    <property type="match status" value="1"/>
</dbReference>
<feature type="domain" description="PAC" evidence="8">
    <location>
        <begin position="116"/>
        <end position="168"/>
    </location>
</feature>
<dbReference type="InterPro" id="IPR013655">
    <property type="entry name" value="PAS_fold_3"/>
</dbReference>
<proteinExistence type="predicted"/>
<reference evidence="9 10" key="1">
    <citation type="journal article" date="2015" name="Genome Announc.">
        <title>Genome Assemblies of Three Soil-Associated Devosia species: D. insulae, D. limi, and D. soli.</title>
        <authorList>
            <person name="Hassan Y.I."/>
            <person name="Lepp D."/>
            <person name="Zhou T."/>
        </authorList>
    </citation>
    <scope>NUCLEOTIDE SEQUENCE [LARGE SCALE GENOMIC DNA]</scope>
    <source>
        <strain evidence="9 10">DS-56</strain>
    </source>
</reference>
<dbReference type="EMBL" id="LAJE02000365">
    <property type="protein sequence ID" value="OEO28508.1"/>
    <property type="molecule type" value="Genomic_DNA"/>
</dbReference>
<dbReference type="PRINTS" id="PR00344">
    <property type="entry name" value="BCTRLSENSOR"/>
</dbReference>
<dbReference type="SUPFAM" id="SSF55874">
    <property type="entry name" value="ATPase domain of HSP90 chaperone/DNA topoisomerase II/histidine kinase"/>
    <property type="match status" value="1"/>
</dbReference>
<dbReference type="InterPro" id="IPR003594">
    <property type="entry name" value="HATPase_dom"/>
</dbReference>
<evidence type="ECO:0000259" key="7">
    <source>
        <dbReference type="PROSITE" id="PS50112"/>
    </source>
</evidence>
<name>A0A1E5XIU3_9HYPH</name>
<dbReference type="Gene3D" id="1.10.287.130">
    <property type="match status" value="1"/>
</dbReference>
<dbReference type="RefSeq" id="WP_069912175.1">
    <property type="nucleotide sequence ID" value="NZ_LAJE02000365.1"/>
</dbReference>
<gene>
    <name evidence="9" type="ORF">VW23_004410</name>
</gene>
<keyword evidence="5" id="KW-0418">Kinase</keyword>
<dbReference type="InterPro" id="IPR036097">
    <property type="entry name" value="HisK_dim/P_sf"/>
</dbReference>
<dbReference type="PROSITE" id="PS50113">
    <property type="entry name" value="PAC"/>
    <property type="match status" value="1"/>
</dbReference>
<accession>A0A1E5XIU3</accession>
<dbReference type="NCBIfam" id="TIGR00229">
    <property type="entry name" value="sensory_box"/>
    <property type="match status" value="1"/>
</dbReference>
<comment type="caution">
    <text evidence="9">The sequence shown here is derived from an EMBL/GenBank/DDBJ whole genome shotgun (WGS) entry which is preliminary data.</text>
</comment>
<dbReference type="SUPFAM" id="SSF55785">
    <property type="entry name" value="PYP-like sensor domain (PAS domain)"/>
    <property type="match status" value="1"/>
</dbReference>
<evidence type="ECO:0000256" key="5">
    <source>
        <dbReference type="ARBA" id="ARBA00022777"/>
    </source>
</evidence>
<feature type="domain" description="Histidine kinase" evidence="6">
    <location>
        <begin position="188"/>
        <end position="399"/>
    </location>
</feature>
<dbReference type="PROSITE" id="PS50109">
    <property type="entry name" value="HIS_KIN"/>
    <property type="match status" value="1"/>
</dbReference>
<dbReference type="InterPro" id="IPR035965">
    <property type="entry name" value="PAS-like_dom_sf"/>
</dbReference>
<dbReference type="InterPro" id="IPR000700">
    <property type="entry name" value="PAS-assoc_C"/>
</dbReference>
<feature type="domain" description="PAS" evidence="7">
    <location>
        <begin position="36"/>
        <end position="113"/>
    </location>
</feature>
<dbReference type="Proteomes" id="UP000095463">
    <property type="component" value="Unassembled WGS sequence"/>
</dbReference>
<evidence type="ECO:0000313" key="9">
    <source>
        <dbReference type="EMBL" id="OEO28508.1"/>
    </source>
</evidence>
<dbReference type="InterPro" id="IPR052162">
    <property type="entry name" value="Sensor_kinase/Photoreceptor"/>
</dbReference>
<comment type="catalytic activity">
    <reaction evidence="1">
        <text>ATP + protein L-histidine = ADP + protein N-phospho-L-histidine.</text>
        <dbReference type="EC" id="2.7.13.3"/>
    </reaction>
</comment>
<dbReference type="SMART" id="SM00388">
    <property type="entry name" value="HisKA"/>
    <property type="match status" value="1"/>
</dbReference>
<dbReference type="InterPro" id="IPR001610">
    <property type="entry name" value="PAC"/>
</dbReference>
<dbReference type="EC" id="2.7.13.3" evidence="2"/>
<evidence type="ECO:0000259" key="6">
    <source>
        <dbReference type="PROSITE" id="PS50109"/>
    </source>
</evidence>
<evidence type="ECO:0000256" key="2">
    <source>
        <dbReference type="ARBA" id="ARBA00012438"/>
    </source>
</evidence>
<dbReference type="InterPro" id="IPR005467">
    <property type="entry name" value="His_kinase_dom"/>
</dbReference>
<keyword evidence="10" id="KW-1185">Reference proteome</keyword>
<dbReference type="SMART" id="SM00086">
    <property type="entry name" value="PAC"/>
    <property type="match status" value="1"/>
</dbReference>
<keyword evidence="3" id="KW-0597">Phosphoprotein</keyword>